<reference evidence="2" key="1">
    <citation type="submission" date="2016-01" db="EMBL/GenBank/DDBJ databases">
        <authorList>
            <person name="Peeters C."/>
        </authorList>
    </citation>
    <scope>NUCLEOTIDE SEQUENCE</scope>
    <source>
        <strain evidence="2">LMG 29320</strain>
    </source>
</reference>
<dbReference type="AlphaFoldDB" id="A0A158BWH7"/>
<protein>
    <submittedName>
        <fullName evidence="2">Uncharacterized protein</fullName>
    </submittedName>
</protein>
<feature type="compositionally biased region" description="Low complexity" evidence="1">
    <location>
        <begin position="312"/>
        <end position="326"/>
    </location>
</feature>
<dbReference type="EMBL" id="FCNX02000008">
    <property type="protein sequence ID" value="SAK74448.1"/>
    <property type="molecule type" value="Genomic_DNA"/>
</dbReference>
<evidence type="ECO:0000313" key="2">
    <source>
        <dbReference type="EMBL" id="SAK74448.1"/>
    </source>
</evidence>
<feature type="compositionally biased region" description="Pro residues" evidence="1">
    <location>
        <begin position="373"/>
        <end position="383"/>
    </location>
</feature>
<proteinExistence type="predicted"/>
<organism evidence="2 3">
    <name type="scientific">Caballeronia fortuita</name>
    <dbReference type="NCBI Taxonomy" id="1777138"/>
    <lineage>
        <taxon>Bacteria</taxon>
        <taxon>Pseudomonadati</taxon>
        <taxon>Pseudomonadota</taxon>
        <taxon>Betaproteobacteria</taxon>
        <taxon>Burkholderiales</taxon>
        <taxon>Burkholderiaceae</taxon>
        <taxon>Caballeronia</taxon>
    </lineage>
</organism>
<evidence type="ECO:0000256" key="1">
    <source>
        <dbReference type="SAM" id="MobiDB-lite"/>
    </source>
</evidence>
<feature type="region of interest" description="Disordered" evidence="1">
    <location>
        <begin position="254"/>
        <end position="384"/>
    </location>
</feature>
<dbReference type="Proteomes" id="UP000054903">
    <property type="component" value="Unassembled WGS sequence"/>
</dbReference>
<dbReference type="STRING" id="1777138.AWB77_03328"/>
<dbReference type="OrthoDB" id="9128660at2"/>
<gene>
    <name evidence="2" type="ORF">AWB77_03328</name>
</gene>
<sequence length="546" mass="56385">MNRPDISLSLDSVICKRCNTVSAASEDTCPSCGADRQGAIFTSRTEPEPPAAVHASVPAQLDILDWDDSHWLQRLVRRRMLTSYPNFVEPESQEQKKPARTGIAVLVSGVVASIAVGGYFYARLDDNAPPPSADPGISVAGSVRDNALAARNADAARHASLTRSKADSTNGQAAAPAARAATVPTRVGAAVASASPAPMKSDTPSIKPATPIVAAAQKPESHVLAAVSPAPTKPETPTISAPQKPESHVLAAVSPAPTKPEAPSVASAQKPETRSLAAVSTAPTNTEAAAPSIKPATPTIASSQKPEARALAAVPTAPTSKTPAAPSIKQAAPTIASAQKPDPRALAATAPASSKPVEQTQSAPTIASIQKPATPPAPEPLPPSVARSIASVQQALASRDLASARRNMRGLYASETRSPEIQQLAAELSRQERARDGAMATARACVANMEAGCALRNARRAVALDPRNGQAQATLRRALAVQNETNTEYFRQASGIPKPVVPTMTFGGHWSPGTRHAGMSGDDDDSRFTLFGMGVPAVSKGRGDAH</sequence>
<dbReference type="RefSeq" id="WP_061135526.1">
    <property type="nucleotide sequence ID" value="NZ_FCNX02000008.1"/>
</dbReference>
<keyword evidence="3" id="KW-1185">Reference proteome</keyword>
<accession>A0A158BWH7</accession>
<evidence type="ECO:0000313" key="3">
    <source>
        <dbReference type="Proteomes" id="UP000054903"/>
    </source>
</evidence>
<feature type="compositionally biased region" description="Polar residues" evidence="1">
    <location>
        <begin position="356"/>
        <end position="368"/>
    </location>
</feature>
<comment type="caution">
    <text evidence="2">The sequence shown here is derived from an EMBL/GenBank/DDBJ whole genome shotgun (WGS) entry which is preliminary data.</text>
</comment>
<name>A0A158BWH7_9BURK</name>